<dbReference type="InterPro" id="IPR001969">
    <property type="entry name" value="Aspartic_peptidase_AS"/>
</dbReference>
<keyword evidence="2 4" id="KW-1015">Disulfide bond</keyword>
<evidence type="ECO:0000256" key="6">
    <source>
        <dbReference type="SAM" id="SignalP"/>
    </source>
</evidence>
<keyword evidence="8" id="KW-1185">Reference proteome</keyword>
<dbReference type="FunFam" id="2.40.70.10:FF:000044">
    <property type="entry name" value="Lysosomal aspartic protease"/>
    <property type="match status" value="1"/>
</dbReference>
<feature type="disulfide bond" evidence="4">
    <location>
        <begin position="504"/>
        <end position="541"/>
    </location>
</feature>
<dbReference type="InterPro" id="IPR033121">
    <property type="entry name" value="PEPTIDASE_A1"/>
</dbReference>
<evidence type="ECO:0000256" key="1">
    <source>
        <dbReference type="ARBA" id="ARBA00007447"/>
    </source>
</evidence>
<feature type="active site" evidence="3">
    <location>
        <position position="470"/>
    </location>
</feature>
<evidence type="ECO:0000259" key="7">
    <source>
        <dbReference type="PROSITE" id="PS51767"/>
    </source>
</evidence>
<feature type="disulfide bond" evidence="4">
    <location>
        <begin position="461"/>
        <end position="465"/>
    </location>
</feature>
<feature type="signal peptide" evidence="6">
    <location>
        <begin position="1"/>
        <end position="20"/>
    </location>
</feature>
<proteinExistence type="inferred from homology"/>
<dbReference type="PRINTS" id="PR00792">
    <property type="entry name" value="PEPSIN"/>
</dbReference>
<dbReference type="PANTHER" id="PTHR47966">
    <property type="entry name" value="BETA-SITE APP-CLEAVING ENZYME, ISOFORM A-RELATED"/>
    <property type="match status" value="1"/>
</dbReference>
<evidence type="ECO:0000256" key="3">
    <source>
        <dbReference type="PIRSR" id="PIRSR601461-1"/>
    </source>
</evidence>
<dbReference type="GO" id="GO:0006508">
    <property type="term" value="P:proteolysis"/>
    <property type="evidence" value="ECO:0007669"/>
    <property type="project" value="UniProtKB-KW"/>
</dbReference>
<feature type="disulfide bond" evidence="4">
    <location>
        <begin position="302"/>
        <end position="309"/>
    </location>
</feature>
<evidence type="ECO:0000256" key="5">
    <source>
        <dbReference type="RuleBase" id="RU000454"/>
    </source>
</evidence>
<dbReference type="PROSITE" id="PS51767">
    <property type="entry name" value="PEPTIDASE_A1"/>
    <property type="match status" value="1"/>
</dbReference>
<keyword evidence="5" id="KW-0378">Hydrolase</keyword>
<name>A0A183BX83_GLOPA</name>
<organism evidence="8 9">
    <name type="scientific">Globodera pallida</name>
    <name type="common">Potato cyst nematode worm</name>
    <name type="synonym">Heterodera pallida</name>
    <dbReference type="NCBI Taxonomy" id="36090"/>
    <lineage>
        <taxon>Eukaryota</taxon>
        <taxon>Metazoa</taxon>
        <taxon>Ecdysozoa</taxon>
        <taxon>Nematoda</taxon>
        <taxon>Chromadorea</taxon>
        <taxon>Rhabditida</taxon>
        <taxon>Tylenchina</taxon>
        <taxon>Tylenchomorpha</taxon>
        <taxon>Tylenchoidea</taxon>
        <taxon>Heteroderidae</taxon>
        <taxon>Heteroderinae</taxon>
        <taxon>Globodera</taxon>
    </lineage>
</organism>
<keyword evidence="6" id="KW-0732">Signal</keyword>
<dbReference type="InterPro" id="IPR001461">
    <property type="entry name" value="Aspartic_peptidase_A1"/>
</dbReference>
<keyword evidence="5" id="KW-0645">Protease</keyword>
<feature type="domain" description="Peptidase A1" evidence="7">
    <location>
        <begin position="271"/>
        <end position="582"/>
    </location>
</feature>
<comment type="similarity">
    <text evidence="1 5">Belongs to the peptidase A1 family.</text>
</comment>
<evidence type="ECO:0000313" key="9">
    <source>
        <dbReference type="WBParaSite" id="GPLIN_000522200"/>
    </source>
</evidence>
<reference evidence="8" key="1">
    <citation type="submission" date="2013-12" db="EMBL/GenBank/DDBJ databases">
        <authorList>
            <person name="Aslett M."/>
        </authorList>
    </citation>
    <scope>NUCLEOTIDE SEQUENCE [LARGE SCALE GENOMIC DNA]</scope>
    <source>
        <strain evidence="8">Lindley</strain>
    </source>
</reference>
<dbReference type="PANTHER" id="PTHR47966:SF51">
    <property type="entry name" value="BETA-SITE APP-CLEAVING ENZYME, ISOFORM A-RELATED"/>
    <property type="match status" value="1"/>
</dbReference>
<dbReference type="WBParaSite" id="GPLIN_000522200">
    <property type="protein sequence ID" value="GPLIN_000522200"/>
    <property type="gene ID" value="GPLIN_000522200"/>
</dbReference>
<feature type="chain" id="PRO_5008146749" evidence="6">
    <location>
        <begin position="21"/>
        <end position="628"/>
    </location>
</feature>
<reference evidence="9" key="3">
    <citation type="submission" date="2016-06" db="UniProtKB">
        <authorList>
            <consortium name="WormBaseParasite"/>
        </authorList>
    </citation>
    <scope>IDENTIFICATION</scope>
</reference>
<dbReference type="FunFam" id="2.40.70.10:FF:000004">
    <property type="entry name" value="Pepsin A"/>
    <property type="match status" value="1"/>
</dbReference>
<feature type="active site" evidence="3">
    <location>
        <position position="289"/>
    </location>
</feature>
<dbReference type="Proteomes" id="UP000050741">
    <property type="component" value="Unassembled WGS sequence"/>
</dbReference>
<dbReference type="Gene3D" id="2.40.70.10">
    <property type="entry name" value="Acid Proteases"/>
    <property type="match status" value="2"/>
</dbReference>
<dbReference type="PROSITE" id="PS00141">
    <property type="entry name" value="ASP_PROTEASE"/>
    <property type="match status" value="1"/>
</dbReference>
<keyword evidence="5" id="KW-0064">Aspartyl protease</keyword>
<dbReference type="InterPro" id="IPR021109">
    <property type="entry name" value="Peptidase_aspartic_dom_sf"/>
</dbReference>
<dbReference type="SUPFAM" id="SSF50630">
    <property type="entry name" value="Acid proteases"/>
    <property type="match status" value="1"/>
</dbReference>
<evidence type="ECO:0000313" key="8">
    <source>
        <dbReference type="Proteomes" id="UP000050741"/>
    </source>
</evidence>
<reference evidence="8" key="2">
    <citation type="submission" date="2014-05" db="EMBL/GenBank/DDBJ databases">
        <title>The genome and life-stage specific transcriptomes of Globodera pallida elucidate key aspects of plant parasitism by a cyst nematode.</title>
        <authorList>
            <person name="Cotton J.A."/>
            <person name="Lilley C.J."/>
            <person name="Jones L.M."/>
            <person name="Kikuchi T."/>
            <person name="Reid A.J."/>
            <person name="Thorpe P."/>
            <person name="Tsai I.J."/>
            <person name="Beasley H."/>
            <person name="Blok V."/>
            <person name="Cock P.J.A."/>
            <person name="Van den Akker S.E."/>
            <person name="Holroyd N."/>
            <person name="Hunt M."/>
            <person name="Mantelin S."/>
            <person name="Naghra H."/>
            <person name="Pain A."/>
            <person name="Palomares-Rius J.E."/>
            <person name="Zarowiecki M."/>
            <person name="Berriman M."/>
            <person name="Jones J.T."/>
            <person name="Urwin P.E."/>
        </authorList>
    </citation>
    <scope>NUCLEOTIDE SEQUENCE [LARGE SCALE GENOMIC DNA]</scope>
    <source>
        <strain evidence="8">Lindley</strain>
    </source>
</reference>
<dbReference type="Pfam" id="PF00026">
    <property type="entry name" value="Asp"/>
    <property type="match status" value="1"/>
</dbReference>
<accession>A0A183BX83</accession>
<evidence type="ECO:0000256" key="2">
    <source>
        <dbReference type="ARBA" id="ARBA00023157"/>
    </source>
</evidence>
<dbReference type="AlphaFoldDB" id="A0A183BX83"/>
<dbReference type="GO" id="GO:0005764">
    <property type="term" value="C:lysosome"/>
    <property type="evidence" value="ECO:0007669"/>
    <property type="project" value="TreeGrafter"/>
</dbReference>
<dbReference type="GO" id="GO:0004190">
    <property type="term" value="F:aspartic-type endopeptidase activity"/>
    <property type="evidence" value="ECO:0007669"/>
    <property type="project" value="UniProtKB-KW"/>
</dbReference>
<sequence length="628" mass="69491">MASKVFKLFILNAIVRFSLAENDTSCFAHIQYNGEDVPLYFKTIIKNTQKFKEMFTKESTVKKCDDKVLGCMTKYCTEDNGYDVFRINGCGGVANGTTDECSNYSAFDEMCDTKNGQILKCNHTTGTKSNSARLTLNVNPKTKLKSNTTRGCPTKCSAFLLLVVGLMALFSIGAARHYHRHTHRQHNGQPANGMTSVPLRRMDTIRARLAATGSLEQFRKHLHESLRRRLERISNNNEELFNTDSDVDMPENGGIGTEIDELLRNYMDAQYYGEISIGSPAQNFTVIFDTGSSNLWVPSKKCPIYDIACFLHHKYDSSKSTSYQSDGRKVSIQYGTGSMKGVCVANICVQQQAFTEATSEPGITFVAAKFDGILGMAFSEISVEKLSTVFNNMVTQQKVQEPVFAFWLNRNPTSEFGGEITIGGTDQRRFVAPIIYTPVTRKAYWQFKMDAIGGNQGKIACQNGCQAIADTGTSLIGGPKSDVEKIQKYIGAIPLFHGEYMVSCERIPNLPDISFNIGGKAYTLKGNDYVLKVTTMGKSLCLSGFMGIDLPESLGDLWILGDVFIGRYYTVFDAGQNRVGFAQAKDENRAPIEPEVRDCIDGGRLCFGSSFGTDDSDQTADDDFVVTM</sequence>
<evidence type="ECO:0000256" key="4">
    <source>
        <dbReference type="PIRSR" id="PIRSR601461-2"/>
    </source>
</evidence>
<protein>
    <submittedName>
        <fullName evidence="9">Peptidase A1 domain-containing protein</fullName>
    </submittedName>
</protein>